<evidence type="ECO:0000313" key="2">
    <source>
        <dbReference type="EMBL" id="SPX43302.1"/>
    </source>
</evidence>
<sequence length="89" mass="9767">MKKQILALVCGVMFSSLTWAHNLQLEQSLPAVQVTEYGEIVLSGKDTVFQPWGSAELAGKVRVVHHLAGRTAAKEKNQSMIDAIKAFPF</sequence>
<feature type="chain" id="PRO_5016078392" evidence="1">
    <location>
        <begin position="21"/>
        <end position="89"/>
    </location>
</feature>
<keyword evidence="1" id="KW-0732">Signal</keyword>
<accession>A0A2X1QSF3</accession>
<dbReference type="Proteomes" id="UP000249936">
    <property type="component" value="Unassembled WGS sequence"/>
</dbReference>
<evidence type="ECO:0000313" key="3">
    <source>
        <dbReference type="Proteomes" id="UP000249936"/>
    </source>
</evidence>
<dbReference type="Pfam" id="PF09695">
    <property type="entry name" value="YtfJ_HI0045"/>
    <property type="match status" value="1"/>
</dbReference>
<dbReference type="AlphaFoldDB" id="A0A2X1QSF3"/>
<dbReference type="EMBL" id="UASK01000015">
    <property type="protein sequence ID" value="SPX43302.1"/>
    <property type="molecule type" value="Genomic_DNA"/>
</dbReference>
<name>A0A2X1QSF3_HAEIF</name>
<gene>
    <name evidence="2" type="primary">ytfJ_1</name>
    <name evidence="2" type="ORF">NCTC11872_02965</name>
</gene>
<proteinExistence type="predicted"/>
<dbReference type="InterPro" id="IPR006513">
    <property type="entry name" value="YtfJ_HI0045"/>
</dbReference>
<evidence type="ECO:0000256" key="1">
    <source>
        <dbReference type="SAM" id="SignalP"/>
    </source>
</evidence>
<organism evidence="2 3">
    <name type="scientific">Haemophilus influenzae</name>
    <dbReference type="NCBI Taxonomy" id="727"/>
    <lineage>
        <taxon>Bacteria</taxon>
        <taxon>Pseudomonadati</taxon>
        <taxon>Pseudomonadota</taxon>
        <taxon>Gammaproteobacteria</taxon>
        <taxon>Pasteurellales</taxon>
        <taxon>Pasteurellaceae</taxon>
        <taxon>Haemophilus</taxon>
    </lineage>
</organism>
<reference evidence="2 3" key="1">
    <citation type="submission" date="2018-06" db="EMBL/GenBank/DDBJ databases">
        <authorList>
            <consortium name="Pathogen Informatics"/>
            <person name="Doyle S."/>
        </authorList>
    </citation>
    <scope>NUCLEOTIDE SEQUENCE [LARGE SCALE GENOMIC DNA]</scope>
    <source>
        <strain evidence="2 3">NCTC11872</strain>
    </source>
</reference>
<protein>
    <submittedName>
        <fullName evidence="2">Putative transcriptional regulator</fullName>
    </submittedName>
</protein>
<feature type="signal peptide" evidence="1">
    <location>
        <begin position="1"/>
        <end position="20"/>
    </location>
</feature>